<organism evidence="4 5">
    <name type="scientific">Umbelopsis ramanniana AG</name>
    <dbReference type="NCBI Taxonomy" id="1314678"/>
    <lineage>
        <taxon>Eukaryota</taxon>
        <taxon>Fungi</taxon>
        <taxon>Fungi incertae sedis</taxon>
        <taxon>Mucoromycota</taxon>
        <taxon>Mucoromycotina</taxon>
        <taxon>Umbelopsidomycetes</taxon>
        <taxon>Umbelopsidales</taxon>
        <taxon>Umbelopsidaceae</taxon>
        <taxon>Umbelopsis</taxon>
    </lineage>
</organism>
<dbReference type="PROSITE" id="PS51762">
    <property type="entry name" value="GH16_2"/>
    <property type="match status" value="1"/>
</dbReference>
<evidence type="ECO:0000313" key="5">
    <source>
        <dbReference type="Proteomes" id="UP001206595"/>
    </source>
</evidence>
<dbReference type="InterPro" id="IPR018909">
    <property type="entry name" value="Eng1_septum"/>
</dbReference>
<proteinExistence type="inferred from homology"/>
<feature type="signal peptide" evidence="2">
    <location>
        <begin position="1"/>
        <end position="20"/>
    </location>
</feature>
<dbReference type="Gene3D" id="2.60.120.200">
    <property type="match status" value="1"/>
</dbReference>
<dbReference type="InterPro" id="IPR013320">
    <property type="entry name" value="ConA-like_dom_sf"/>
</dbReference>
<feature type="domain" description="GH16" evidence="3">
    <location>
        <begin position="15"/>
        <end position="288"/>
    </location>
</feature>
<dbReference type="GO" id="GO:0005975">
    <property type="term" value="P:carbohydrate metabolic process"/>
    <property type="evidence" value="ECO:0007669"/>
    <property type="project" value="InterPro"/>
</dbReference>
<dbReference type="PANTHER" id="PTHR10963">
    <property type="entry name" value="GLYCOSYL HYDROLASE-RELATED"/>
    <property type="match status" value="1"/>
</dbReference>
<dbReference type="SUPFAM" id="SSF49899">
    <property type="entry name" value="Concanavalin A-like lectins/glucanases"/>
    <property type="match status" value="1"/>
</dbReference>
<dbReference type="AlphaFoldDB" id="A0AAD5HD72"/>
<dbReference type="GeneID" id="75915798"/>
<dbReference type="GO" id="GO:0030246">
    <property type="term" value="F:carbohydrate binding"/>
    <property type="evidence" value="ECO:0007669"/>
    <property type="project" value="InterPro"/>
</dbReference>
<gene>
    <name evidence="4" type="ORF">K450DRAFT_249814</name>
</gene>
<keyword evidence="2" id="KW-0732">Signal</keyword>
<dbReference type="CDD" id="cd02182">
    <property type="entry name" value="GH16_Strep_laminarinase_like"/>
    <property type="match status" value="1"/>
</dbReference>
<dbReference type="RefSeq" id="XP_051442897.1">
    <property type="nucleotide sequence ID" value="XM_051590455.1"/>
</dbReference>
<dbReference type="GO" id="GO:0004553">
    <property type="term" value="F:hydrolase activity, hydrolyzing O-glycosyl compounds"/>
    <property type="evidence" value="ECO:0007669"/>
    <property type="project" value="InterPro"/>
</dbReference>
<evidence type="ECO:0000313" key="4">
    <source>
        <dbReference type="EMBL" id="KAI8577893.1"/>
    </source>
</evidence>
<accession>A0AAD5HD72</accession>
<evidence type="ECO:0000256" key="1">
    <source>
        <dbReference type="ARBA" id="ARBA00006865"/>
    </source>
</evidence>
<evidence type="ECO:0000256" key="2">
    <source>
        <dbReference type="SAM" id="SignalP"/>
    </source>
</evidence>
<name>A0AAD5HD72_UMBRA</name>
<dbReference type="Proteomes" id="UP001206595">
    <property type="component" value="Unassembled WGS sequence"/>
</dbReference>
<evidence type="ECO:0000259" key="3">
    <source>
        <dbReference type="PROSITE" id="PS51762"/>
    </source>
</evidence>
<protein>
    <recommendedName>
        <fullName evidence="3">GH16 domain-containing protein</fullName>
    </recommendedName>
</protein>
<comment type="similarity">
    <text evidence="1">Belongs to the glycosyl hydrolase 16 family.</text>
</comment>
<dbReference type="EMBL" id="MU620935">
    <property type="protein sequence ID" value="KAI8577893.1"/>
    <property type="molecule type" value="Genomic_DNA"/>
</dbReference>
<feature type="chain" id="PRO_5042206655" description="GH16 domain-containing protein" evidence="2">
    <location>
        <begin position="21"/>
        <end position="356"/>
    </location>
</feature>
<reference evidence="4" key="1">
    <citation type="submission" date="2021-06" db="EMBL/GenBank/DDBJ databases">
        <authorList>
            <consortium name="DOE Joint Genome Institute"/>
            <person name="Mondo S.J."/>
            <person name="Amses K.R."/>
            <person name="Simmons D.R."/>
            <person name="Longcore J.E."/>
            <person name="Seto K."/>
            <person name="Alves G.H."/>
            <person name="Bonds A.E."/>
            <person name="Quandt C.A."/>
            <person name="Davis W.J."/>
            <person name="Chang Y."/>
            <person name="Letcher P.M."/>
            <person name="Powell M.J."/>
            <person name="Kuo A."/>
            <person name="Labutti K."/>
            <person name="Pangilinan J."/>
            <person name="Andreopoulos W."/>
            <person name="Tritt A."/>
            <person name="Riley R."/>
            <person name="Hundley H."/>
            <person name="Johnson J."/>
            <person name="Lipzen A."/>
            <person name="Barry K."/>
            <person name="Berbee M.L."/>
            <person name="Buchler N.E."/>
            <person name="Grigoriev I.V."/>
            <person name="Spatafora J.W."/>
            <person name="Stajich J.E."/>
            <person name="James T.Y."/>
        </authorList>
    </citation>
    <scope>NUCLEOTIDE SEQUENCE</scope>
    <source>
        <strain evidence="4">AG</strain>
    </source>
</reference>
<keyword evidence="5" id="KW-1185">Reference proteome</keyword>
<dbReference type="PANTHER" id="PTHR10963:SF55">
    <property type="entry name" value="GLYCOSIDE HYDROLASE FAMILY 16 PROTEIN"/>
    <property type="match status" value="1"/>
</dbReference>
<dbReference type="InterPro" id="IPR000757">
    <property type="entry name" value="Beta-glucanase-like"/>
</dbReference>
<dbReference type="Pfam" id="PF10645">
    <property type="entry name" value="Carb_bind"/>
    <property type="match status" value="1"/>
</dbReference>
<reference evidence="4" key="2">
    <citation type="journal article" date="2022" name="Proc. Natl. Acad. Sci. U.S.A.">
        <title>Diploid-dominant life cycles characterize the early evolution of Fungi.</title>
        <authorList>
            <person name="Amses K.R."/>
            <person name="Simmons D.R."/>
            <person name="Longcore J.E."/>
            <person name="Mondo S.J."/>
            <person name="Seto K."/>
            <person name="Jeronimo G.H."/>
            <person name="Bonds A.E."/>
            <person name="Quandt C.A."/>
            <person name="Davis W.J."/>
            <person name="Chang Y."/>
            <person name="Federici B.A."/>
            <person name="Kuo A."/>
            <person name="LaButti K."/>
            <person name="Pangilinan J."/>
            <person name="Andreopoulos W."/>
            <person name="Tritt A."/>
            <person name="Riley R."/>
            <person name="Hundley H."/>
            <person name="Johnson J."/>
            <person name="Lipzen A."/>
            <person name="Barry K."/>
            <person name="Lang B.F."/>
            <person name="Cuomo C.A."/>
            <person name="Buchler N.E."/>
            <person name="Grigoriev I.V."/>
            <person name="Spatafora J.W."/>
            <person name="Stajich J.E."/>
            <person name="James T.Y."/>
        </authorList>
    </citation>
    <scope>NUCLEOTIDE SEQUENCE</scope>
    <source>
        <strain evidence="4">AG</strain>
    </source>
</reference>
<dbReference type="InterPro" id="IPR050546">
    <property type="entry name" value="Glycosyl_Hydrlase_16"/>
</dbReference>
<dbReference type="Pfam" id="PF26113">
    <property type="entry name" value="GH16_XgeA"/>
    <property type="match status" value="1"/>
</dbReference>
<sequence length="356" mass="36371">MTRTLLAATIFATFAALGQAAVPAGANGFSLVWSDDFTGAANTAPSSSWQYDTGNGVFGTGEIETMTNSIKNVYQDGNGNLRLVALGSGTSWTSGRIETVRSDFAAPAGGILAVEGRMQLPAVTGAAAAGYWPAFWMLGSTLRTGTSWPGCGEIDIMENINGINEVFGTLHCGTSPGGDCNESTGLGGNKQNISPSLQSAFHVYRMELDLGANIIRWYIDGTQYWQVASSAVSAATWTAATNHGFFIILDLAMGGGFPDAFGGGPTSSTQSGSPFIIDYVAVYTKAGSGGSTGGTGSGCTQGSCGSGQCSCGGACYSASQYTCIGTTLCPTGDQLCGTACYSPSMYTCNGGTLQQV</sequence>
<comment type="caution">
    <text evidence="4">The sequence shown here is derived from an EMBL/GenBank/DDBJ whole genome shotgun (WGS) entry which is preliminary data.</text>
</comment>